<evidence type="ECO:0000313" key="13">
    <source>
        <dbReference type="Proteomes" id="UP000184088"/>
    </source>
</evidence>
<keyword evidence="7 10" id="KW-0472">Membrane</keyword>
<keyword evidence="8" id="KW-0143">Chaperone</keyword>
<reference evidence="12 13" key="1">
    <citation type="submission" date="2016-11" db="EMBL/GenBank/DDBJ databases">
        <authorList>
            <person name="Jaros S."/>
            <person name="Januszkiewicz K."/>
            <person name="Wedrychowicz H."/>
        </authorList>
    </citation>
    <scope>NUCLEOTIDE SEQUENCE [LARGE SCALE GENOMIC DNA]</scope>
    <source>
        <strain evidence="12 13">DSM 17918</strain>
    </source>
</reference>
<comment type="similarity">
    <text evidence="9">Belongs to the OXA1/ALB3/YidC family.</text>
</comment>
<evidence type="ECO:0000256" key="3">
    <source>
        <dbReference type="ARBA" id="ARBA00022475"/>
    </source>
</evidence>
<dbReference type="InterPro" id="IPR047196">
    <property type="entry name" value="YidC_ALB_C"/>
</dbReference>
<protein>
    <submittedName>
        <fullName evidence="12">YidC/Oxa1 family membrane protein insertase</fullName>
    </submittedName>
</protein>
<dbReference type="PRINTS" id="PR01900">
    <property type="entry name" value="YIDCPROTEIN"/>
</dbReference>
<accession>A0A1M5ANT9</accession>
<dbReference type="PANTHER" id="PTHR12428:SF65">
    <property type="entry name" value="CYTOCHROME C OXIDASE ASSEMBLY PROTEIN COX18, MITOCHONDRIAL"/>
    <property type="match status" value="1"/>
</dbReference>
<keyword evidence="3" id="KW-1003">Cell membrane</keyword>
<dbReference type="OrthoDB" id="9780552at2"/>
<evidence type="ECO:0000256" key="1">
    <source>
        <dbReference type="ARBA" id="ARBA00004651"/>
    </source>
</evidence>
<feature type="transmembrane region" description="Helical" evidence="10">
    <location>
        <begin position="21"/>
        <end position="41"/>
    </location>
</feature>
<keyword evidence="4 9" id="KW-0812">Transmembrane</keyword>
<evidence type="ECO:0000256" key="2">
    <source>
        <dbReference type="ARBA" id="ARBA00022448"/>
    </source>
</evidence>
<keyword evidence="2" id="KW-0813">Transport</keyword>
<dbReference type="EMBL" id="FQVH01000018">
    <property type="protein sequence ID" value="SHF31923.1"/>
    <property type="molecule type" value="Genomic_DNA"/>
</dbReference>
<evidence type="ECO:0000256" key="10">
    <source>
        <dbReference type="SAM" id="Phobius"/>
    </source>
</evidence>
<evidence type="ECO:0000256" key="7">
    <source>
        <dbReference type="ARBA" id="ARBA00023136"/>
    </source>
</evidence>
<dbReference type="GO" id="GO:0005886">
    <property type="term" value="C:plasma membrane"/>
    <property type="evidence" value="ECO:0007669"/>
    <property type="project" value="UniProtKB-SubCell"/>
</dbReference>
<dbReference type="InterPro" id="IPR028055">
    <property type="entry name" value="YidC/Oxa/ALB_C"/>
</dbReference>
<dbReference type="STRING" id="1121256.SAMN02746089_01684"/>
<sequence>MSVTEVLGYIFRFIYSFTHDYGIAIVVFTVLIKAILLPFSFQQFHSMKKMSDIQPLIAKLQEKYKNDKDKLNQEIMKVYQENKVNPLGCGLPIIISFIILVPMYNLLRVYPEFKGVPFMWLPDLSRPDPTFILPVLTGITMYISSITATPPGAAQNTAQNKSMSIFMSIFFAWMTINFPSGLAVYWIVSNIFQIVQQLIFIRMLYKGIGEDAVAVSSVKKDSKGK</sequence>
<feature type="transmembrane region" description="Helical" evidence="10">
    <location>
        <begin position="87"/>
        <end position="111"/>
    </location>
</feature>
<evidence type="ECO:0000256" key="8">
    <source>
        <dbReference type="ARBA" id="ARBA00023186"/>
    </source>
</evidence>
<evidence type="ECO:0000256" key="5">
    <source>
        <dbReference type="ARBA" id="ARBA00022927"/>
    </source>
</evidence>
<dbReference type="PANTHER" id="PTHR12428">
    <property type="entry name" value="OXA1"/>
    <property type="match status" value="1"/>
</dbReference>
<feature type="transmembrane region" description="Helical" evidence="10">
    <location>
        <begin position="165"/>
        <end position="188"/>
    </location>
</feature>
<name>A0A1M5ANT9_9THEO</name>
<evidence type="ECO:0000256" key="4">
    <source>
        <dbReference type="ARBA" id="ARBA00022692"/>
    </source>
</evidence>
<dbReference type="Proteomes" id="UP000184088">
    <property type="component" value="Unassembled WGS sequence"/>
</dbReference>
<gene>
    <name evidence="12" type="ORF">SAMN02746089_01684</name>
</gene>
<evidence type="ECO:0000256" key="9">
    <source>
        <dbReference type="RuleBase" id="RU003945"/>
    </source>
</evidence>
<evidence type="ECO:0000313" key="12">
    <source>
        <dbReference type="EMBL" id="SHF31923.1"/>
    </source>
</evidence>
<dbReference type="GO" id="GO:0015031">
    <property type="term" value="P:protein transport"/>
    <property type="evidence" value="ECO:0007669"/>
    <property type="project" value="UniProtKB-KW"/>
</dbReference>
<keyword evidence="13" id="KW-1185">Reference proteome</keyword>
<evidence type="ECO:0000256" key="6">
    <source>
        <dbReference type="ARBA" id="ARBA00022989"/>
    </source>
</evidence>
<evidence type="ECO:0000259" key="11">
    <source>
        <dbReference type="Pfam" id="PF02096"/>
    </source>
</evidence>
<dbReference type="CDD" id="cd20070">
    <property type="entry name" value="5TM_YidC_Alb3"/>
    <property type="match status" value="1"/>
</dbReference>
<dbReference type="Pfam" id="PF02096">
    <property type="entry name" value="60KD_IMP"/>
    <property type="match status" value="1"/>
</dbReference>
<proteinExistence type="inferred from homology"/>
<keyword evidence="6 10" id="KW-1133">Transmembrane helix</keyword>
<dbReference type="RefSeq" id="WP_073343948.1">
    <property type="nucleotide sequence ID" value="NZ_FQVH01000018.1"/>
</dbReference>
<organism evidence="12 13">
    <name type="scientific">Caldanaerobius fijiensis DSM 17918</name>
    <dbReference type="NCBI Taxonomy" id="1121256"/>
    <lineage>
        <taxon>Bacteria</taxon>
        <taxon>Bacillati</taxon>
        <taxon>Bacillota</taxon>
        <taxon>Clostridia</taxon>
        <taxon>Thermoanaerobacterales</taxon>
        <taxon>Thermoanaerobacteraceae</taxon>
        <taxon>Caldanaerobius</taxon>
    </lineage>
</organism>
<dbReference type="PRINTS" id="PR00701">
    <property type="entry name" value="60KDINNERMP"/>
</dbReference>
<dbReference type="AlphaFoldDB" id="A0A1M5ANT9"/>
<dbReference type="GO" id="GO:0032977">
    <property type="term" value="F:membrane insertase activity"/>
    <property type="evidence" value="ECO:0007669"/>
    <property type="project" value="InterPro"/>
</dbReference>
<feature type="transmembrane region" description="Helical" evidence="10">
    <location>
        <begin position="131"/>
        <end position="153"/>
    </location>
</feature>
<dbReference type="NCBIfam" id="TIGR03592">
    <property type="entry name" value="yidC_oxa1_cterm"/>
    <property type="match status" value="1"/>
</dbReference>
<keyword evidence="5" id="KW-0653">Protein transport</keyword>
<dbReference type="GO" id="GO:0051205">
    <property type="term" value="P:protein insertion into membrane"/>
    <property type="evidence" value="ECO:0007669"/>
    <property type="project" value="TreeGrafter"/>
</dbReference>
<feature type="domain" description="Membrane insertase YidC/Oxa/ALB C-terminal" evidence="11">
    <location>
        <begin position="21"/>
        <end position="200"/>
    </location>
</feature>
<comment type="subcellular location">
    <subcellularLocation>
        <location evidence="1">Cell membrane</location>
        <topology evidence="1">Multi-pass membrane protein</topology>
    </subcellularLocation>
    <subcellularLocation>
        <location evidence="9">Membrane</location>
        <topology evidence="9">Multi-pass membrane protein</topology>
    </subcellularLocation>
</comment>
<dbReference type="InterPro" id="IPR001708">
    <property type="entry name" value="YidC/ALB3/OXA1/COX18"/>
</dbReference>